<reference evidence="3 4" key="1">
    <citation type="submission" date="2023-11" db="EMBL/GenBank/DDBJ databases">
        <title>Analysis of the Genomes of Mucilaginibacter gossypii cycad 4 and M. sabulilitoris SNA2: microbes with the potential for plant growth promotion.</title>
        <authorList>
            <person name="Hirsch A.M."/>
            <person name="Humm E."/>
            <person name="Rubbi M."/>
            <person name="Del Vecchio G."/>
            <person name="Ha S.M."/>
            <person name="Pellegrini M."/>
            <person name="Gunsalus R.P."/>
        </authorList>
    </citation>
    <scope>NUCLEOTIDE SEQUENCE [LARGE SCALE GENOMIC DNA]</scope>
    <source>
        <strain evidence="3 4">SNA2</strain>
    </source>
</reference>
<dbReference type="EMBL" id="CP139558">
    <property type="protein sequence ID" value="WPU95021.1"/>
    <property type="molecule type" value="Genomic_DNA"/>
</dbReference>
<proteinExistence type="predicted"/>
<dbReference type="Proteomes" id="UP001324380">
    <property type="component" value="Chromosome"/>
</dbReference>
<keyword evidence="4" id="KW-1185">Reference proteome</keyword>
<evidence type="ECO:0000313" key="4">
    <source>
        <dbReference type="Proteomes" id="UP001324380"/>
    </source>
</evidence>
<evidence type="ECO:0000259" key="2">
    <source>
        <dbReference type="Pfam" id="PF11827"/>
    </source>
</evidence>
<sequence>MKTLKTFIILITVFISYSNAKAQDNPAGVAVNNVLTAYLDVKNALTADDKAAAKTKAADLLTAITAVPMNKLTPEQHKLWMTYFEKLRFDSKHISESDAIDHQREHFTSLSKNLYEVTKGLKLNTATVYEQYCPMKKATWLSETSAVKNPYYGKQMLTCGKTTETLTPAVK</sequence>
<dbReference type="InterPro" id="IPR021782">
    <property type="entry name" value="DUF3347"/>
</dbReference>
<evidence type="ECO:0000256" key="1">
    <source>
        <dbReference type="SAM" id="SignalP"/>
    </source>
</evidence>
<organism evidence="3 4">
    <name type="scientific">Mucilaginibacter sabulilitoris</name>
    <dbReference type="NCBI Taxonomy" id="1173583"/>
    <lineage>
        <taxon>Bacteria</taxon>
        <taxon>Pseudomonadati</taxon>
        <taxon>Bacteroidota</taxon>
        <taxon>Sphingobacteriia</taxon>
        <taxon>Sphingobacteriales</taxon>
        <taxon>Sphingobacteriaceae</taxon>
        <taxon>Mucilaginibacter</taxon>
    </lineage>
</organism>
<keyword evidence="1" id="KW-0732">Signal</keyword>
<accession>A0ABZ0TPE4</accession>
<feature type="signal peptide" evidence="1">
    <location>
        <begin position="1"/>
        <end position="22"/>
    </location>
</feature>
<gene>
    <name evidence="3" type="ORF">SNE25_05725</name>
</gene>
<dbReference type="Pfam" id="PF11827">
    <property type="entry name" value="DUF3347"/>
    <property type="match status" value="1"/>
</dbReference>
<name>A0ABZ0TPE4_9SPHI</name>
<feature type="chain" id="PRO_5047078009" evidence="1">
    <location>
        <begin position="23"/>
        <end position="171"/>
    </location>
</feature>
<dbReference type="RefSeq" id="WP_321564133.1">
    <property type="nucleotide sequence ID" value="NZ_CP139558.1"/>
</dbReference>
<feature type="domain" description="DUF3347" evidence="2">
    <location>
        <begin position="34"/>
        <end position="124"/>
    </location>
</feature>
<evidence type="ECO:0000313" key="3">
    <source>
        <dbReference type="EMBL" id="WPU95021.1"/>
    </source>
</evidence>
<protein>
    <submittedName>
        <fullName evidence="3">DUF3347 domain-containing protein</fullName>
    </submittedName>
</protein>